<keyword evidence="2" id="KW-0472">Membrane</keyword>
<feature type="region of interest" description="Disordered" evidence="1">
    <location>
        <begin position="1"/>
        <end position="44"/>
    </location>
</feature>
<protein>
    <submittedName>
        <fullName evidence="3">Uncharacterized protein</fullName>
    </submittedName>
</protein>
<evidence type="ECO:0000256" key="2">
    <source>
        <dbReference type="SAM" id="Phobius"/>
    </source>
</evidence>
<name>A0AAD7FRT4_9AGAR</name>
<dbReference type="AlphaFoldDB" id="A0AAD7FRT4"/>
<keyword evidence="4" id="KW-1185">Reference proteome</keyword>
<sequence>MKARILCHNGPPGDHHHPNSTLGDHHHQPNSTLPPPPHHPQWQHCEIIPEGHHHFKPPGPLGATLFGIFLGILICAIPLFVLARKVRRMKKMLKRGGPGGGGMPHFRGGHRWFAGGDFKYPDHGHHHHHHNPAFNPAEAEQLLEGHIPAPDYQ</sequence>
<feature type="transmembrane region" description="Helical" evidence="2">
    <location>
        <begin position="61"/>
        <end position="83"/>
    </location>
</feature>
<keyword evidence="2" id="KW-1133">Transmembrane helix</keyword>
<organism evidence="3 4">
    <name type="scientific">Roridomyces roridus</name>
    <dbReference type="NCBI Taxonomy" id="1738132"/>
    <lineage>
        <taxon>Eukaryota</taxon>
        <taxon>Fungi</taxon>
        <taxon>Dikarya</taxon>
        <taxon>Basidiomycota</taxon>
        <taxon>Agaricomycotina</taxon>
        <taxon>Agaricomycetes</taxon>
        <taxon>Agaricomycetidae</taxon>
        <taxon>Agaricales</taxon>
        <taxon>Marasmiineae</taxon>
        <taxon>Mycenaceae</taxon>
        <taxon>Roridomyces</taxon>
    </lineage>
</organism>
<comment type="caution">
    <text evidence="3">The sequence shown here is derived from an EMBL/GenBank/DDBJ whole genome shotgun (WGS) entry which is preliminary data.</text>
</comment>
<gene>
    <name evidence="3" type="ORF">FB45DRAFT_471578</name>
</gene>
<evidence type="ECO:0000313" key="4">
    <source>
        <dbReference type="Proteomes" id="UP001221142"/>
    </source>
</evidence>
<keyword evidence="2" id="KW-0812">Transmembrane</keyword>
<dbReference type="EMBL" id="JARKIF010000007">
    <property type="protein sequence ID" value="KAJ7634670.1"/>
    <property type="molecule type" value="Genomic_DNA"/>
</dbReference>
<evidence type="ECO:0000313" key="3">
    <source>
        <dbReference type="EMBL" id="KAJ7634670.1"/>
    </source>
</evidence>
<reference evidence="3" key="1">
    <citation type="submission" date="2023-03" db="EMBL/GenBank/DDBJ databases">
        <title>Massive genome expansion in bonnet fungi (Mycena s.s.) driven by repeated elements and novel gene families across ecological guilds.</title>
        <authorList>
            <consortium name="Lawrence Berkeley National Laboratory"/>
            <person name="Harder C.B."/>
            <person name="Miyauchi S."/>
            <person name="Viragh M."/>
            <person name="Kuo A."/>
            <person name="Thoen E."/>
            <person name="Andreopoulos B."/>
            <person name="Lu D."/>
            <person name="Skrede I."/>
            <person name="Drula E."/>
            <person name="Henrissat B."/>
            <person name="Morin E."/>
            <person name="Kohler A."/>
            <person name="Barry K."/>
            <person name="LaButti K."/>
            <person name="Morin E."/>
            <person name="Salamov A."/>
            <person name="Lipzen A."/>
            <person name="Mereny Z."/>
            <person name="Hegedus B."/>
            <person name="Baldrian P."/>
            <person name="Stursova M."/>
            <person name="Weitz H."/>
            <person name="Taylor A."/>
            <person name="Grigoriev I.V."/>
            <person name="Nagy L.G."/>
            <person name="Martin F."/>
            <person name="Kauserud H."/>
        </authorList>
    </citation>
    <scope>NUCLEOTIDE SEQUENCE</scope>
    <source>
        <strain evidence="3">9284</strain>
    </source>
</reference>
<dbReference type="Proteomes" id="UP001221142">
    <property type="component" value="Unassembled WGS sequence"/>
</dbReference>
<proteinExistence type="predicted"/>
<accession>A0AAD7FRT4</accession>
<evidence type="ECO:0000256" key="1">
    <source>
        <dbReference type="SAM" id="MobiDB-lite"/>
    </source>
</evidence>
<feature type="compositionally biased region" description="Basic and acidic residues" evidence="1">
    <location>
        <begin position="13"/>
        <end position="27"/>
    </location>
</feature>